<dbReference type="PANTHER" id="PTHR21551">
    <property type="entry name" value="TOPOISOMERASE II-ASSOCIATED PROTEIN PAT1"/>
    <property type="match status" value="1"/>
</dbReference>
<protein>
    <submittedName>
        <fullName evidence="8">Topoisomerase II-associated protein PAT1</fullName>
    </submittedName>
</protein>
<dbReference type="AlphaFoldDB" id="A0A433Q7K4"/>
<evidence type="ECO:0000256" key="3">
    <source>
        <dbReference type="ARBA" id="ARBA00009138"/>
    </source>
</evidence>
<gene>
    <name evidence="8" type="ORF">BC938DRAFT_471732</name>
</gene>
<evidence type="ECO:0000313" key="9">
    <source>
        <dbReference type="Proteomes" id="UP000274822"/>
    </source>
</evidence>
<keyword evidence="5" id="KW-0694">RNA-binding</keyword>
<dbReference type="InterPro" id="IPR019167">
    <property type="entry name" value="PAT1_dom"/>
</dbReference>
<evidence type="ECO:0000256" key="1">
    <source>
        <dbReference type="ARBA" id="ARBA00004123"/>
    </source>
</evidence>
<comment type="subcellular location">
    <subcellularLocation>
        <location evidence="2">Cytoplasm</location>
        <location evidence="2">P-body</location>
    </subcellularLocation>
    <subcellularLocation>
        <location evidence="1">Nucleus</location>
    </subcellularLocation>
</comment>
<evidence type="ECO:0000256" key="2">
    <source>
        <dbReference type="ARBA" id="ARBA00004201"/>
    </source>
</evidence>
<proteinExistence type="inferred from homology"/>
<organism evidence="8 9">
    <name type="scientific">Jimgerdemannia flammicorona</name>
    <dbReference type="NCBI Taxonomy" id="994334"/>
    <lineage>
        <taxon>Eukaryota</taxon>
        <taxon>Fungi</taxon>
        <taxon>Fungi incertae sedis</taxon>
        <taxon>Mucoromycota</taxon>
        <taxon>Mucoromycotina</taxon>
        <taxon>Endogonomycetes</taxon>
        <taxon>Endogonales</taxon>
        <taxon>Endogonaceae</taxon>
        <taxon>Jimgerdemannia</taxon>
    </lineage>
</organism>
<evidence type="ECO:0000256" key="5">
    <source>
        <dbReference type="ARBA" id="ARBA00022884"/>
    </source>
</evidence>
<dbReference type="GO" id="GO:0016853">
    <property type="term" value="F:isomerase activity"/>
    <property type="evidence" value="ECO:0007669"/>
    <property type="project" value="UniProtKB-KW"/>
</dbReference>
<dbReference type="EMBL" id="RBNJ01012170">
    <property type="protein sequence ID" value="RUS25739.1"/>
    <property type="molecule type" value="Genomic_DNA"/>
</dbReference>
<evidence type="ECO:0000256" key="6">
    <source>
        <dbReference type="ARBA" id="ARBA00023242"/>
    </source>
</evidence>
<evidence type="ECO:0000259" key="7">
    <source>
        <dbReference type="Pfam" id="PF09770"/>
    </source>
</evidence>
<evidence type="ECO:0000313" key="8">
    <source>
        <dbReference type="EMBL" id="RUS25739.1"/>
    </source>
</evidence>
<dbReference type="PANTHER" id="PTHR21551:SF0">
    <property type="entry name" value="PROTEIN ASSOCIATED WITH TOPO II RELATED-1, ISOFORM A"/>
    <property type="match status" value="1"/>
</dbReference>
<comment type="caution">
    <text evidence="8">The sequence shown here is derived from an EMBL/GenBank/DDBJ whole genome shotgun (WGS) entry which is preliminary data.</text>
</comment>
<keyword evidence="9" id="KW-1185">Reference proteome</keyword>
<dbReference type="GO" id="GO:0005634">
    <property type="term" value="C:nucleus"/>
    <property type="evidence" value="ECO:0007669"/>
    <property type="project" value="UniProtKB-SubCell"/>
</dbReference>
<accession>A0A433Q7K4</accession>
<dbReference type="Pfam" id="PF09770">
    <property type="entry name" value="PAT1"/>
    <property type="match status" value="1"/>
</dbReference>
<dbReference type="GO" id="GO:0033962">
    <property type="term" value="P:P-body assembly"/>
    <property type="evidence" value="ECO:0007669"/>
    <property type="project" value="TreeGrafter"/>
</dbReference>
<keyword evidence="8" id="KW-0413">Isomerase</keyword>
<keyword evidence="4" id="KW-0963">Cytoplasm</keyword>
<name>A0A433Q7K4_9FUNG</name>
<feature type="domain" description="mRNA decay factor PAT1" evidence="7">
    <location>
        <begin position="1"/>
        <end position="264"/>
    </location>
</feature>
<evidence type="ECO:0000256" key="4">
    <source>
        <dbReference type="ARBA" id="ARBA00022490"/>
    </source>
</evidence>
<dbReference type="Proteomes" id="UP000274822">
    <property type="component" value="Unassembled WGS sequence"/>
</dbReference>
<dbReference type="InterPro" id="IPR039900">
    <property type="entry name" value="Pat1-like"/>
</dbReference>
<dbReference type="GO" id="GO:0000932">
    <property type="term" value="C:P-body"/>
    <property type="evidence" value="ECO:0007669"/>
    <property type="project" value="UniProtKB-SubCell"/>
</dbReference>
<dbReference type="GO" id="GO:0000290">
    <property type="term" value="P:deadenylation-dependent decapping of nuclear-transcribed mRNA"/>
    <property type="evidence" value="ECO:0007669"/>
    <property type="project" value="InterPro"/>
</dbReference>
<keyword evidence="6" id="KW-0539">Nucleus</keyword>
<comment type="similarity">
    <text evidence="3">Belongs to the PAT1 family.</text>
</comment>
<dbReference type="GO" id="GO:0003723">
    <property type="term" value="F:RNA binding"/>
    <property type="evidence" value="ECO:0007669"/>
    <property type="project" value="UniProtKB-KW"/>
</dbReference>
<reference evidence="8 9" key="1">
    <citation type="journal article" date="2018" name="New Phytol.">
        <title>Phylogenomics of Endogonaceae and evolution of mycorrhizas within Mucoromycota.</title>
        <authorList>
            <person name="Chang Y."/>
            <person name="Desiro A."/>
            <person name="Na H."/>
            <person name="Sandor L."/>
            <person name="Lipzen A."/>
            <person name="Clum A."/>
            <person name="Barry K."/>
            <person name="Grigoriev I.V."/>
            <person name="Martin F.M."/>
            <person name="Stajich J.E."/>
            <person name="Smith M.E."/>
            <person name="Bonito G."/>
            <person name="Spatafora J.W."/>
        </authorList>
    </citation>
    <scope>NUCLEOTIDE SEQUENCE [LARGE SCALE GENOMIC DNA]</scope>
    <source>
        <strain evidence="8 9">AD002</strain>
    </source>
</reference>
<sequence>MWEELRVTETIGVSFPHPFISIISISKGKKLLPRVARHCHPDQILTMLTMLVANFEFLDVCRTPVLFDPVTGLVNSVAADAAELFMNTIVPPMLAFVVEAPFRIVIGLMALFLDRNDVVWVARSKAGLAFLTMFLSRAEMLKQGAGALQAMPLPEQRELTQWQELYTRLFATLQTHFLSLFPPVVPVTALPALAAAADDMYVWQFLAAMAVGASMEQQHVLVTEVRERVLENVVVASNHRLPEDKARHKIANVNLFLHALGLDASQVAIPAT</sequence>